<reference evidence="8" key="1">
    <citation type="submission" date="2022-11" db="EMBL/GenBank/DDBJ databases">
        <authorList>
            <person name="Petersen C."/>
        </authorList>
    </citation>
    <scope>NUCLEOTIDE SEQUENCE</scope>
    <source>
        <strain evidence="8">IBT 21917</strain>
    </source>
</reference>
<feature type="transmembrane region" description="Helical" evidence="7">
    <location>
        <begin position="189"/>
        <end position="208"/>
    </location>
</feature>
<feature type="region of interest" description="Disordered" evidence="6">
    <location>
        <begin position="1"/>
        <end position="46"/>
    </location>
</feature>
<keyword evidence="2" id="KW-0813">Transport</keyword>
<feature type="transmembrane region" description="Helical" evidence="7">
    <location>
        <begin position="334"/>
        <end position="356"/>
    </location>
</feature>
<keyword evidence="9" id="KW-1185">Reference proteome</keyword>
<evidence type="ECO:0000256" key="7">
    <source>
        <dbReference type="SAM" id="Phobius"/>
    </source>
</evidence>
<proteinExistence type="predicted"/>
<gene>
    <name evidence="8" type="ORF">N7492_007697</name>
</gene>
<evidence type="ECO:0000256" key="2">
    <source>
        <dbReference type="ARBA" id="ARBA00022448"/>
    </source>
</evidence>
<evidence type="ECO:0000256" key="6">
    <source>
        <dbReference type="SAM" id="MobiDB-lite"/>
    </source>
</evidence>
<comment type="caution">
    <text evidence="8">The sequence shown here is derived from an EMBL/GenBank/DDBJ whole genome shotgun (WGS) entry which is preliminary data.</text>
</comment>
<feature type="compositionally biased region" description="Basic and acidic residues" evidence="6">
    <location>
        <begin position="1"/>
        <end position="11"/>
    </location>
</feature>
<evidence type="ECO:0000256" key="4">
    <source>
        <dbReference type="ARBA" id="ARBA00022989"/>
    </source>
</evidence>
<dbReference type="Pfam" id="PF07690">
    <property type="entry name" value="MFS_1"/>
    <property type="match status" value="1"/>
</dbReference>
<feature type="transmembrane region" description="Helical" evidence="7">
    <location>
        <begin position="427"/>
        <end position="447"/>
    </location>
</feature>
<dbReference type="Proteomes" id="UP001146351">
    <property type="component" value="Unassembled WGS sequence"/>
</dbReference>
<dbReference type="FunFam" id="1.20.1250.20:FF:000106">
    <property type="entry name" value="MFS transporter, putative"/>
    <property type="match status" value="1"/>
</dbReference>
<dbReference type="OrthoDB" id="1935484at2759"/>
<organism evidence="8 9">
    <name type="scientific">Penicillium capsulatum</name>
    <dbReference type="NCBI Taxonomy" id="69766"/>
    <lineage>
        <taxon>Eukaryota</taxon>
        <taxon>Fungi</taxon>
        <taxon>Dikarya</taxon>
        <taxon>Ascomycota</taxon>
        <taxon>Pezizomycotina</taxon>
        <taxon>Eurotiomycetes</taxon>
        <taxon>Eurotiomycetidae</taxon>
        <taxon>Eurotiales</taxon>
        <taxon>Aspergillaceae</taxon>
        <taxon>Penicillium</taxon>
    </lineage>
</organism>
<dbReference type="AlphaFoldDB" id="A0A9W9LLI8"/>
<feature type="transmembrane region" description="Helical" evidence="7">
    <location>
        <begin position="493"/>
        <end position="512"/>
    </location>
</feature>
<keyword evidence="5 7" id="KW-0472">Membrane</keyword>
<dbReference type="SUPFAM" id="SSF103473">
    <property type="entry name" value="MFS general substrate transporter"/>
    <property type="match status" value="1"/>
</dbReference>
<dbReference type="GO" id="GO:0022857">
    <property type="term" value="F:transmembrane transporter activity"/>
    <property type="evidence" value="ECO:0007669"/>
    <property type="project" value="InterPro"/>
</dbReference>
<dbReference type="PANTHER" id="PTHR43791:SF104">
    <property type="entry name" value="MAJOR FACILITATOR SUPERFAMILY (MFS) PROFILE DOMAIN-CONTAINING PROTEIN-RELATED"/>
    <property type="match status" value="1"/>
</dbReference>
<feature type="transmembrane region" description="Helical" evidence="7">
    <location>
        <begin position="368"/>
        <end position="389"/>
    </location>
</feature>
<evidence type="ECO:0000313" key="9">
    <source>
        <dbReference type="Proteomes" id="UP001146351"/>
    </source>
</evidence>
<evidence type="ECO:0000256" key="1">
    <source>
        <dbReference type="ARBA" id="ARBA00004141"/>
    </source>
</evidence>
<accession>A0A9W9LLI8</accession>
<dbReference type="InterPro" id="IPR036259">
    <property type="entry name" value="MFS_trans_sf"/>
</dbReference>
<dbReference type="FunFam" id="1.20.1250.20:FF:000247">
    <property type="entry name" value="MFS general substrate transporter"/>
    <property type="match status" value="1"/>
</dbReference>
<dbReference type="InterPro" id="IPR011701">
    <property type="entry name" value="MFS"/>
</dbReference>
<sequence>MAIEESKKAGAGDDYGSKPTPRVAAASDSASTSSDEARQGQVKVIDSTFDTTEDPRYYKPIPEYEGAHRWDPDYEWTEEEEKKIVRKIDWRICTFACVTFFALQLDRGNVVQATSDTLLEDLGMNTNDYNTGQTIFLCVFLFAELPSQLISKWVGPDRWIPIQMVTWSLIAACQAFVKNRSQYFVTRALLGLFEGGFIPDTILFLSFWYKSKELPIRLSYFWVAYQGTAIVSAFLAYGFLHIHDENGRGGWRYLFAFEGLITGVIGIIAVFWMPASPTQTAGGIRGKDGWFNEHEEKIMVNRILRDDPSKGGMHNRQPVTPKLLWEALKDYDMWIIYLLGFAWMIPNTPATSYLSLNLKSIGFSTFQTNLLSIPSYVIFILNLLAWTWFSERFNVRFILGAYSEAWGLILLIALETLPDGASPWARWVLNTLLVGMPYVHAIVVAITSRNAGTVRTRTVATALYNMSVQVSNILANNIYREDDKPYYRTGNKALIAVSAFSLVLFIAAKYYYVWRNKQNAAVWDKMNSEERERYVSENSHLGNKRVDFRFLY</sequence>
<name>A0A9W9LLI8_9EURO</name>
<dbReference type="EMBL" id="JAPQKO010000005">
    <property type="protein sequence ID" value="KAJ5162305.1"/>
    <property type="molecule type" value="Genomic_DNA"/>
</dbReference>
<keyword evidence="4 7" id="KW-1133">Transmembrane helix</keyword>
<feature type="transmembrane region" description="Helical" evidence="7">
    <location>
        <begin position="220"/>
        <end position="240"/>
    </location>
</feature>
<dbReference type="GO" id="GO:0016020">
    <property type="term" value="C:membrane"/>
    <property type="evidence" value="ECO:0007669"/>
    <property type="project" value="UniProtKB-SubCell"/>
</dbReference>
<comment type="subcellular location">
    <subcellularLocation>
        <location evidence="1">Membrane</location>
        <topology evidence="1">Multi-pass membrane protein</topology>
    </subcellularLocation>
</comment>
<evidence type="ECO:0000256" key="3">
    <source>
        <dbReference type="ARBA" id="ARBA00022692"/>
    </source>
</evidence>
<protein>
    <submittedName>
        <fullName evidence="8">Transporter</fullName>
    </submittedName>
</protein>
<dbReference type="Gene3D" id="1.20.1250.20">
    <property type="entry name" value="MFS general substrate transporter like domains"/>
    <property type="match status" value="2"/>
</dbReference>
<evidence type="ECO:0000313" key="8">
    <source>
        <dbReference type="EMBL" id="KAJ5162305.1"/>
    </source>
</evidence>
<feature type="transmembrane region" description="Helical" evidence="7">
    <location>
        <begin position="252"/>
        <end position="273"/>
    </location>
</feature>
<feature type="compositionally biased region" description="Low complexity" evidence="6">
    <location>
        <begin position="24"/>
        <end position="34"/>
    </location>
</feature>
<keyword evidence="3 7" id="KW-0812">Transmembrane</keyword>
<dbReference type="PANTHER" id="PTHR43791">
    <property type="entry name" value="PERMEASE-RELATED"/>
    <property type="match status" value="1"/>
</dbReference>
<evidence type="ECO:0000256" key="5">
    <source>
        <dbReference type="ARBA" id="ARBA00023136"/>
    </source>
</evidence>
<reference evidence="8" key="2">
    <citation type="journal article" date="2023" name="IMA Fungus">
        <title>Comparative genomic study of the Penicillium genus elucidates a diverse pangenome and 15 lateral gene transfer events.</title>
        <authorList>
            <person name="Petersen C."/>
            <person name="Sorensen T."/>
            <person name="Nielsen M.R."/>
            <person name="Sondergaard T.E."/>
            <person name="Sorensen J.L."/>
            <person name="Fitzpatrick D.A."/>
            <person name="Frisvad J.C."/>
            <person name="Nielsen K.L."/>
        </authorList>
    </citation>
    <scope>NUCLEOTIDE SEQUENCE</scope>
    <source>
        <strain evidence="8">IBT 21917</strain>
    </source>
</reference>